<dbReference type="InterPro" id="IPR019080">
    <property type="entry name" value="YqaJ_viral_recombinase"/>
</dbReference>
<reference evidence="3" key="1">
    <citation type="journal article" date="2021" name="Proc. Natl. Acad. Sci. U.S.A.">
        <title>A Catalog of Tens of Thousands of Viruses from Human Metagenomes Reveals Hidden Associations with Chronic Diseases.</title>
        <authorList>
            <person name="Tisza M.J."/>
            <person name="Buck C.B."/>
        </authorList>
    </citation>
    <scope>NUCLEOTIDE SEQUENCE</scope>
    <source>
        <strain evidence="3">CtXYk3</strain>
    </source>
</reference>
<keyword evidence="1" id="KW-0175">Coiled coil</keyword>
<dbReference type="EMBL" id="BK032743">
    <property type="protein sequence ID" value="DAF57898.1"/>
    <property type="molecule type" value="Genomic_DNA"/>
</dbReference>
<dbReference type="SUPFAM" id="SSF52980">
    <property type="entry name" value="Restriction endonuclease-like"/>
    <property type="match status" value="1"/>
</dbReference>
<keyword evidence="3" id="KW-0540">Nuclease</keyword>
<name>A0A8S5T546_9CAUD</name>
<dbReference type="InterPro" id="IPR011604">
    <property type="entry name" value="PDDEXK-like_dom_sf"/>
</dbReference>
<sequence>MKEIRWVDNHIEIDPPKRTKKITGTRFATILGKNVWATPFQMWCAITKTYEEPFEGTIYTEAGKTIEPKQAEYMRKAYGVKIVTPEDVYGKDYFSKTWGDFFPKNKHLGGMWDYLGLDEDGEIDTVFEMKTTKRVEDWKDDVPEYYSLQASLYGYLMGVDDIVMVASFLEDSDYEHPEKFKPTVNNTITVEFKISEKYPNFAEMVAEAETWWKNHVDTGISPDFDEKADADFLKALRTNSLSPDTDIDSLIAEGESLKSEIDEVTKSIADKEKRLKKINDIIKKHATEQFRDGDKKVEIKGDKFTWTLAKTESQKTVYDDDLLKSDGVFDKYAKVEPSVSYRLTVK</sequence>
<feature type="coiled-coil region" evidence="1">
    <location>
        <begin position="254"/>
        <end position="288"/>
    </location>
</feature>
<feature type="domain" description="YqaJ viral recombinase" evidence="2">
    <location>
        <begin position="18"/>
        <end position="151"/>
    </location>
</feature>
<evidence type="ECO:0000313" key="3">
    <source>
        <dbReference type="EMBL" id="DAF57898.1"/>
    </source>
</evidence>
<evidence type="ECO:0000259" key="2">
    <source>
        <dbReference type="Pfam" id="PF09588"/>
    </source>
</evidence>
<organism evidence="3">
    <name type="scientific">Siphoviridae sp. ctXYk3</name>
    <dbReference type="NCBI Taxonomy" id="2827886"/>
    <lineage>
        <taxon>Viruses</taxon>
        <taxon>Duplodnaviria</taxon>
        <taxon>Heunggongvirae</taxon>
        <taxon>Uroviricota</taxon>
        <taxon>Caudoviricetes</taxon>
    </lineage>
</organism>
<dbReference type="InterPro" id="IPR011335">
    <property type="entry name" value="Restrct_endonuc-II-like"/>
</dbReference>
<accession>A0A8S5T546</accession>
<keyword evidence="3" id="KW-0378">Hydrolase</keyword>
<dbReference type="GO" id="GO:0004527">
    <property type="term" value="F:exonuclease activity"/>
    <property type="evidence" value="ECO:0007669"/>
    <property type="project" value="UniProtKB-KW"/>
</dbReference>
<dbReference type="Pfam" id="PF09588">
    <property type="entry name" value="YqaJ"/>
    <property type="match status" value="1"/>
</dbReference>
<evidence type="ECO:0000256" key="1">
    <source>
        <dbReference type="SAM" id="Coils"/>
    </source>
</evidence>
<dbReference type="Gene3D" id="3.90.320.10">
    <property type="match status" value="1"/>
</dbReference>
<proteinExistence type="predicted"/>
<protein>
    <submittedName>
        <fullName evidence="3">Exonuclease</fullName>
    </submittedName>
</protein>
<keyword evidence="3" id="KW-0269">Exonuclease</keyword>